<name>A0A0B1ZEK4_9SPHN</name>
<comment type="caution">
    <text evidence="4">The sequence shown here is derived from an EMBL/GenBank/DDBJ whole genome shotgun (WGS) entry which is preliminary data.</text>
</comment>
<organism evidence="4 5">
    <name type="scientific">Novosphingobium malaysiense</name>
    <dbReference type="NCBI Taxonomy" id="1348853"/>
    <lineage>
        <taxon>Bacteria</taxon>
        <taxon>Pseudomonadati</taxon>
        <taxon>Pseudomonadota</taxon>
        <taxon>Alphaproteobacteria</taxon>
        <taxon>Sphingomonadales</taxon>
        <taxon>Sphingomonadaceae</taxon>
        <taxon>Novosphingobium</taxon>
    </lineage>
</organism>
<sequence>MILGSLALSAAGPAFSSDGPVADASHEAARPTFAADGTVHVPAFDLPPSSLSSKEARENLKYAAQLKQAGSPPKDISQARQGLDELMEPMVHMMTQEYPVNMNEAVIGGVPTRIFTPADKPVRQDRVLINVHGGAFSVCWDSCSKLESIPIAAVGGYKVVSVNYRMAPEHKHPAGLEDLVAVYRELLKSYDPRKIGIYGCSAGGSLTAQAASWLGQNNLPEPAAIGIFGAGGVPFRTGDSAYISAYVDGNFAAPKPNAEGDISDLTFGYFDGANMTSTVLAAAMYPDVLAKFPPALIITGSRAMDMSPAIYTNSMLLKAGRPSTLLVGEALGHCFIYSATLPEARDAFNIISRFFDDNMK</sequence>
<dbReference type="EMBL" id="JTDI01000011">
    <property type="protein sequence ID" value="KHK88950.1"/>
    <property type="molecule type" value="Genomic_DNA"/>
</dbReference>
<dbReference type="SUPFAM" id="SSF53474">
    <property type="entry name" value="alpha/beta-Hydrolases"/>
    <property type="match status" value="1"/>
</dbReference>
<accession>A0A0B1ZEK4</accession>
<dbReference type="GO" id="GO:0004806">
    <property type="term" value="F:triacylglycerol lipase activity"/>
    <property type="evidence" value="ECO:0007669"/>
    <property type="project" value="TreeGrafter"/>
</dbReference>
<dbReference type="InterPro" id="IPR029058">
    <property type="entry name" value="AB_hydrolase_fold"/>
</dbReference>
<dbReference type="STRING" id="1348853.LK12_22895"/>
<protein>
    <recommendedName>
        <fullName evidence="3">Alpha/beta hydrolase fold-3 domain-containing protein</fullName>
    </recommendedName>
</protein>
<dbReference type="InterPro" id="IPR013094">
    <property type="entry name" value="AB_hydrolase_3"/>
</dbReference>
<evidence type="ECO:0000313" key="5">
    <source>
        <dbReference type="Proteomes" id="UP000031057"/>
    </source>
</evidence>
<dbReference type="PANTHER" id="PTHR48081:SF30">
    <property type="entry name" value="ACETYL-HYDROLASE LIPR-RELATED"/>
    <property type="match status" value="1"/>
</dbReference>
<evidence type="ECO:0000313" key="4">
    <source>
        <dbReference type="EMBL" id="KHK88950.1"/>
    </source>
</evidence>
<feature type="domain" description="Alpha/beta hydrolase fold-3" evidence="3">
    <location>
        <begin position="129"/>
        <end position="336"/>
    </location>
</feature>
<dbReference type="Pfam" id="PF07859">
    <property type="entry name" value="Abhydrolase_3"/>
    <property type="match status" value="1"/>
</dbReference>
<dbReference type="AlphaFoldDB" id="A0A0B1ZEK4"/>
<keyword evidence="5" id="KW-1185">Reference proteome</keyword>
<evidence type="ECO:0000256" key="1">
    <source>
        <dbReference type="ARBA" id="ARBA00010515"/>
    </source>
</evidence>
<dbReference type="InterPro" id="IPR050300">
    <property type="entry name" value="GDXG_lipolytic_enzyme"/>
</dbReference>
<gene>
    <name evidence="4" type="ORF">LK12_22895</name>
</gene>
<proteinExistence type="inferred from homology"/>
<evidence type="ECO:0000259" key="3">
    <source>
        <dbReference type="Pfam" id="PF07859"/>
    </source>
</evidence>
<dbReference type="OrthoDB" id="9806180at2"/>
<dbReference type="Gene3D" id="3.40.50.1820">
    <property type="entry name" value="alpha/beta hydrolase"/>
    <property type="match status" value="1"/>
</dbReference>
<comment type="similarity">
    <text evidence="1">Belongs to the 'GDXG' lipolytic enzyme family.</text>
</comment>
<reference evidence="4" key="1">
    <citation type="submission" date="2014-10" db="EMBL/GenBank/DDBJ databases">
        <title>Genome sequence of Novosphingobium malaysiense MUSC 273(T).</title>
        <authorList>
            <person name="Lee L.-H."/>
        </authorList>
    </citation>
    <scope>NUCLEOTIDE SEQUENCE [LARGE SCALE GENOMIC DNA]</scope>
    <source>
        <strain evidence="4">MUSC 273</strain>
    </source>
</reference>
<keyword evidence="2" id="KW-0378">Hydrolase</keyword>
<dbReference type="PANTHER" id="PTHR48081">
    <property type="entry name" value="AB HYDROLASE SUPERFAMILY PROTEIN C4A8.06C"/>
    <property type="match status" value="1"/>
</dbReference>
<evidence type="ECO:0000256" key="2">
    <source>
        <dbReference type="ARBA" id="ARBA00022801"/>
    </source>
</evidence>
<dbReference type="Proteomes" id="UP000031057">
    <property type="component" value="Unassembled WGS sequence"/>
</dbReference>